<dbReference type="InterPro" id="IPR031325">
    <property type="entry name" value="RHS_repeat"/>
</dbReference>
<proteinExistence type="predicted"/>
<dbReference type="PANTHER" id="PTHR32305">
    <property type="match status" value="1"/>
</dbReference>
<dbReference type="InterPro" id="IPR050708">
    <property type="entry name" value="T6SS_VgrG/RHS"/>
</dbReference>
<dbReference type="RefSeq" id="WP_233371170.1">
    <property type="nucleotide sequence ID" value="NZ_JAJTWU010000002.1"/>
</dbReference>
<dbReference type="InterPro" id="IPR006530">
    <property type="entry name" value="YD"/>
</dbReference>
<evidence type="ECO:0008006" key="5">
    <source>
        <dbReference type="Google" id="ProtNLM"/>
    </source>
</evidence>
<dbReference type="NCBIfam" id="TIGR01643">
    <property type="entry name" value="YD_repeat_2x"/>
    <property type="match status" value="2"/>
</dbReference>
<dbReference type="Gene3D" id="2.180.10.10">
    <property type="entry name" value="RHS repeat-associated core"/>
    <property type="match status" value="1"/>
</dbReference>
<accession>A0ABS8XU88</accession>
<evidence type="ECO:0000313" key="4">
    <source>
        <dbReference type="Proteomes" id="UP001200741"/>
    </source>
</evidence>
<feature type="compositionally biased region" description="Gly residues" evidence="1">
    <location>
        <begin position="93"/>
        <end position="108"/>
    </location>
</feature>
<comment type="caution">
    <text evidence="3">The sequence shown here is derived from an EMBL/GenBank/DDBJ whole genome shotgun (WGS) entry which is preliminary data.</text>
</comment>
<feature type="region of interest" description="Disordered" evidence="1">
    <location>
        <begin position="85"/>
        <end position="108"/>
    </location>
</feature>
<dbReference type="Proteomes" id="UP001200741">
    <property type="component" value="Unassembled WGS sequence"/>
</dbReference>
<dbReference type="PANTHER" id="PTHR32305:SF15">
    <property type="entry name" value="PROTEIN RHSA-RELATED"/>
    <property type="match status" value="1"/>
</dbReference>
<sequence length="618" mass="67938">MNRLLQSALMACFALSAATVAAQQGTHDVVVGVPNGYLTIKSDDLSVVTTSGPVRWMRIWDGQEWRFNPHWESLSQSWKNLTGSKAADTTAGTQGGSGGGSTSAGGGSGGGGGGCWVLVDEDWQPSTGTAVIGGVPDAGPVLAARTAPFNRLMGEASGDYPPPVRVNVDFAALCGGASGSAFVDVEGIRRANELYLGESGRYAFDNRTGLEKRLIRMLQSASTAAIDEAVVGGQYPLNVLDNQKGYRWTDRAGDWIDYNVQGQIVSYGDRNDNVVWMLRDTTGKMRAVLDAAGRVVYSLHYAGDLVTEVRDYPVAGYALDLPARSVRYAYDERNRLNKVTDARGNTLAYDYDASNRLIRVIDQEGRVEQFSYQGDTVAKRTAPDGGETEYLFEYDDVNKQFASKVTGPETDAGRRVEHFTHNRVGKLVRYIVNGRTENEVRFDTANRIEISTNLRGFTTRVTRDEFEQVVKVELPGGATRTSKYSPLHLQLTEYVDEAGVKTTYEHDARGNLQKRTEAVGTPEERVTEYETNALGQLVRYTRKGRLEKNGVQTPDASWTFEYNQLGQVKKTTDPEGHIREYVYNRAGELVQHVDPRRNTTTYTVDALGNLLKAVSPTP</sequence>
<keyword evidence="2" id="KW-0732">Signal</keyword>
<feature type="chain" id="PRO_5047095798" description="RHS repeat protein" evidence="2">
    <location>
        <begin position="23"/>
        <end position="618"/>
    </location>
</feature>
<organism evidence="3 4">
    <name type="scientific">Pelomonas cellulosilytica</name>
    <dbReference type="NCBI Taxonomy" id="2906762"/>
    <lineage>
        <taxon>Bacteria</taxon>
        <taxon>Pseudomonadati</taxon>
        <taxon>Pseudomonadota</taxon>
        <taxon>Betaproteobacteria</taxon>
        <taxon>Burkholderiales</taxon>
        <taxon>Sphaerotilaceae</taxon>
        <taxon>Roseateles</taxon>
    </lineage>
</organism>
<name>A0ABS8XU88_9BURK</name>
<protein>
    <recommendedName>
        <fullName evidence="5">RHS repeat protein</fullName>
    </recommendedName>
</protein>
<dbReference type="Pfam" id="PF05593">
    <property type="entry name" value="RHS_repeat"/>
    <property type="match status" value="1"/>
</dbReference>
<reference evidence="3 4" key="1">
    <citation type="submission" date="2021-12" db="EMBL/GenBank/DDBJ databases">
        <title>Genome seq of P8.</title>
        <authorList>
            <person name="Seo T."/>
        </authorList>
    </citation>
    <scope>NUCLEOTIDE SEQUENCE [LARGE SCALE GENOMIC DNA]</scope>
    <source>
        <strain evidence="3 4">P8</strain>
    </source>
</reference>
<gene>
    <name evidence="3" type="ORF">LXT13_07360</name>
</gene>
<keyword evidence="4" id="KW-1185">Reference proteome</keyword>
<evidence type="ECO:0000256" key="1">
    <source>
        <dbReference type="SAM" id="MobiDB-lite"/>
    </source>
</evidence>
<evidence type="ECO:0000256" key="2">
    <source>
        <dbReference type="SAM" id="SignalP"/>
    </source>
</evidence>
<feature type="signal peptide" evidence="2">
    <location>
        <begin position="1"/>
        <end position="22"/>
    </location>
</feature>
<evidence type="ECO:0000313" key="3">
    <source>
        <dbReference type="EMBL" id="MCE4554264.1"/>
    </source>
</evidence>
<dbReference type="EMBL" id="JAJTWU010000002">
    <property type="protein sequence ID" value="MCE4554264.1"/>
    <property type="molecule type" value="Genomic_DNA"/>
</dbReference>